<evidence type="ECO:0000256" key="1">
    <source>
        <dbReference type="ARBA" id="ARBA00004477"/>
    </source>
</evidence>
<comment type="subcellular location">
    <subcellularLocation>
        <location evidence="1">Endoplasmic reticulum membrane</location>
        <topology evidence="1">Multi-pass membrane protein</topology>
    </subcellularLocation>
</comment>
<dbReference type="AlphaFoldDB" id="A0A9D2LEI9"/>
<keyword evidence="6 7" id="KW-0472">Membrane</keyword>
<keyword evidence="5 7" id="KW-1133">Transmembrane helix</keyword>
<name>A0A9D2LEI9_9MICO</name>
<dbReference type="PANTHER" id="PTHR14463">
    <property type="entry name" value="LIPASE MATURATION FACTOR"/>
    <property type="match status" value="1"/>
</dbReference>
<accession>A0A9D2LEI9</accession>
<feature type="transmembrane region" description="Helical" evidence="7">
    <location>
        <begin position="142"/>
        <end position="163"/>
    </location>
</feature>
<dbReference type="InterPro" id="IPR009613">
    <property type="entry name" value="LMF"/>
</dbReference>
<dbReference type="Proteomes" id="UP000823823">
    <property type="component" value="Unassembled WGS sequence"/>
</dbReference>
<evidence type="ECO:0000256" key="2">
    <source>
        <dbReference type="ARBA" id="ARBA00005512"/>
    </source>
</evidence>
<reference evidence="10" key="2">
    <citation type="submission" date="2021-04" db="EMBL/GenBank/DDBJ databases">
        <authorList>
            <person name="Gilroy R."/>
        </authorList>
    </citation>
    <scope>NUCLEOTIDE SEQUENCE</scope>
    <source>
        <strain evidence="10">ChiHjej13B12-24818</strain>
    </source>
</reference>
<evidence type="ECO:0000313" key="11">
    <source>
        <dbReference type="Proteomes" id="UP000823823"/>
    </source>
</evidence>
<feature type="domain" description="Lipase maturation factor 1/2 C-terminal" evidence="9">
    <location>
        <begin position="356"/>
        <end position="490"/>
    </location>
</feature>
<evidence type="ECO:0000256" key="6">
    <source>
        <dbReference type="ARBA" id="ARBA00023136"/>
    </source>
</evidence>
<dbReference type="Pfam" id="PF25179">
    <property type="entry name" value="LMF1_C"/>
    <property type="match status" value="1"/>
</dbReference>
<dbReference type="Pfam" id="PF06762">
    <property type="entry name" value="LMF1"/>
    <property type="match status" value="1"/>
</dbReference>
<comment type="caution">
    <text evidence="10">The sequence shown here is derived from an EMBL/GenBank/DDBJ whole genome shotgun (WGS) entry which is preliminary data.</text>
</comment>
<protein>
    <submittedName>
        <fullName evidence="10">Lipase maturation factor family protein</fullName>
    </submittedName>
</protein>
<comment type="similarity">
    <text evidence="2">Belongs to the lipase maturation factor family.</text>
</comment>
<dbReference type="GO" id="GO:0051604">
    <property type="term" value="P:protein maturation"/>
    <property type="evidence" value="ECO:0007669"/>
    <property type="project" value="InterPro"/>
</dbReference>
<evidence type="ECO:0000256" key="3">
    <source>
        <dbReference type="ARBA" id="ARBA00022692"/>
    </source>
</evidence>
<feature type="domain" description="Lipase maturation factor 1/2 N-terminal" evidence="8">
    <location>
        <begin position="130"/>
        <end position="282"/>
    </location>
</feature>
<evidence type="ECO:0000313" key="10">
    <source>
        <dbReference type="EMBL" id="HJB11154.1"/>
    </source>
</evidence>
<feature type="transmembrane region" description="Helical" evidence="7">
    <location>
        <begin position="80"/>
        <end position="99"/>
    </location>
</feature>
<feature type="transmembrane region" description="Helical" evidence="7">
    <location>
        <begin position="264"/>
        <end position="285"/>
    </location>
</feature>
<proteinExistence type="inferred from homology"/>
<organism evidence="10 11">
    <name type="scientific">Candidatus Brachybacterium merdavium</name>
    <dbReference type="NCBI Taxonomy" id="2838513"/>
    <lineage>
        <taxon>Bacteria</taxon>
        <taxon>Bacillati</taxon>
        <taxon>Actinomycetota</taxon>
        <taxon>Actinomycetes</taxon>
        <taxon>Micrococcales</taxon>
        <taxon>Dermabacteraceae</taxon>
        <taxon>Brachybacterium</taxon>
    </lineage>
</organism>
<feature type="transmembrane region" description="Helical" evidence="7">
    <location>
        <begin position="111"/>
        <end position="130"/>
    </location>
</feature>
<dbReference type="InterPro" id="IPR057434">
    <property type="entry name" value="LMF1/2_N"/>
</dbReference>
<evidence type="ECO:0000259" key="9">
    <source>
        <dbReference type="Pfam" id="PF25179"/>
    </source>
</evidence>
<keyword evidence="3 7" id="KW-0812">Transmembrane</keyword>
<dbReference type="InterPro" id="IPR057433">
    <property type="entry name" value="LMF1/2_C"/>
</dbReference>
<feature type="transmembrane region" description="Helical" evidence="7">
    <location>
        <begin position="21"/>
        <end position="41"/>
    </location>
</feature>
<dbReference type="EMBL" id="DWZH01000089">
    <property type="protein sequence ID" value="HJB11154.1"/>
    <property type="molecule type" value="Genomic_DNA"/>
</dbReference>
<evidence type="ECO:0000256" key="4">
    <source>
        <dbReference type="ARBA" id="ARBA00022824"/>
    </source>
</evidence>
<evidence type="ECO:0000256" key="7">
    <source>
        <dbReference type="SAM" id="Phobius"/>
    </source>
</evidence>
<reference evidence="10" key="1">
    <citation type="journal article" date="2021" name="PeerJ">
        <title>Extensive microbial diversity within the chicken gut microbiome revealed by metagenomics and culture.</title>
        <authorList>
            <person name="Gilroy R."/>
            <person name="Ravi A."/>
            <person name="Getino M."/>
            <person name="Pursley I."/>
            <person name="Horton D.L."/>
            <person name="Alikhan N.F."/>
            <person name="Baker D."/>
            <person name="Gharbi K."/>
            <person name="Hall N."/>
            <person name="Watson M."/>
            <person name="Adriaenssens E.M."/>
            <person name="Foster-Nyarko E."/>
            <person name="Jarju S."/>
            <person name="Secka A."/>
            <person name="Antonio M."/>
            <person name="Oren A."/>
            <person name="Chaudhuri R.R."/>
            <person name="La Ragione R."/>
            <person name="Hildebrand F."/>
            <person name="Pallen M.J."/>
        </authorList>
    </citation>
    <scope>NUCLEOTIDE SEQUENCE</scope>
    <source>
        <strain evidence="10">ChiHjej13B12-24818</strain>
    </source>
</reference>
<sequence>MDLTSWLSLLDASDYMIAREIIQRGVAAIFVLAFLSSYHQFPVLLGERGLLPAGEFLSHPAAHRQPSLFHWRATPYSDRLLRLVCLIGMLLGLSVVIGLPQQGPAWTTIPVFLAMWGLYLSIHSLGRVFYGFGWESMLLETGFIVGFLGTADVAPPLLILLFLRWMLLRLEFGAGMIKMRGDASWRDLTAMDHHHQTQPMPGPLSRWAHRKPYWWHRSEVLGSHIVQLGVIWAIFLPQPIASIAAAAIIASQLALVITGNYAWLNWLTILVACSALSDSFLHWIVGGPFPGWSWLGIPLGADDGTALPAPAGHAPLWWHLLIAAVFLFLAVLSWRPLANLFSRHQLMNASFNRFHLVNAYGAFASMTEKRHEVIIEGTEAEHPGEEDWRPYEFKGKPGDVRRRSRQFAPYHLRLDWQMWFYALRPGSDRWFVALLERLGDGDPAVRRLLGSDPFDGRPPRHLRVRYFDYRYATAAERRASGAWWARRELGTLARM</sequence>
<gene>
    <name evidence="10" type="ORF">H9786_11615</name>
</gene>
<evidence type="ECO:0000259" key="8">
    <source>
        <dbReference type="Pfam" id="PF06762"/>
    </source>
</evidence>
<feature type="transmembrane region" description="Helical" evidence="7">
    <location>
        <begin position="316"/>
        <end position="337"/>
    </location>
</feature>
<dbReference type="PANTHER" id="PTHR14463:SF10">
    <property type="entry name" value="LIPASE MATURATION FACTOR 1"/>
    <property type="match status" value="1"/>
</dbReference>
<evidence type="ECO:0000256" key="5">
    <source>
        <dbReference type="ARBA" id="ARBA00022989"/>
    </source>
</evidence>
<keyword evidence="4" id="KW-0256">Endoplasmic reticulum</keyword>